<dbReference type="InterPro" id="IPR016161">
    <property type="entry name" value="Ald_DH/histidinol_DH"/>
</dbReference>
<dbReference type="InterPro" id="IPR015590">
    <property type="entry name" value="Aldehyde_DH_dom"/>
</dbReference>
<feature type="domain" description="Aldehyde dehydrogenase" evidence="2">
    <location>
        <begin position="4"/>
        <end position="451"/>
    </location>
</feature>
<dbReference type="GO" id="GO:0004777">
    <property type="term" value="F:succinate-semialdehyde dehydrogenase (NAD+) activity"/>
    <property type="evidence" value="ECO:0007669"/>
    <property type="project" value="TreeGrafter"/>
</dbReference>
<dbReference type="InterPro" id="IPR016163">
    <property type="entry name" value="Ald_DH_C"/>
</dbReference>
<accession>K1XXA2</accession>
<sequence length="454" mass="49090">MWSKSINPTTGETIFEVPHISEAELAVKIETAAKAYKVWKNTPLVEKQRLFTALAEVLEAQKGDLAKLDTLEMGMPISDAAGDIAKSIGTIKYFRDNAEKLLSPKTFDEGGAKGRIVYEPLGVLYCVTPWNFPFNQVIRSTIPNIIAGNTVLVKHASNVPQAAIALESAFLEAGFPEGIYTNLLIPSSLSESIIANRTIVGVTLTGGDKAGRVIGSLAGKYLKPSVLELGGSDPFLVLDNNRMDEIVKSAISWRMSNCGQKCNSSKRFIILEKYYDEFCQKFAKGMSELVVGDPMELTTKVGPVAKEDMLEEITVQVADSIRAGAKLLTGGVRLDRPGYFYAPTVLSGAKPGVRAFDEEVFGPVAPVAVARDIEELIELANASRYGLGCSIFGDDRAQIDYVAARIEAGNVAINKIVTSYAFLPYGGIKDAGYGKELGEHGIKTFMNEKVIVEG</sequence>
<dbReference type="PANTHER" id="PTHR43217">
    <property type="entry name" value="SUCCINATE SEMIALDEHYDE DEHYDROGENASE [NAD(P)+] SAD"/>
    <property type="match status" value="1"/>
</dbReference>
<protein>
    <recommendedName>
        <fullName evidence="2">Aldehyde dehydrogenase domain-containing protein</fullName>
    </recommendedName>
</protein>
<dbReference type="Pfam" id="PF00171">
    <property type="entry name" value="Aldedh"/>
    <property type="match status" value="1"/>
</dbReference>
<comment type="caution">
    <text evidence="3">The sequence shown here is derived from an EMBL/GenBank/DDBJ whole genome shotgun (WGS) entry which is preliminary data.</text>
</comment>
<dbReference type="InterPro" id="IPR047110">
    <property type="entry name" value="GABD/Sad-like"/>
</dbReference>
<dbReference type="AlphaFoldDB" id="K1XXA2"/>
<dbReference type="SUPFAM" id="SSF53720">
    <property type="entry name" value="ALDH-like"/>
    <property type="match status" value="1"/>
</dbReference>
<dbReference type="InterPro" id="IPR016162">
    <property type="entry name" value="Ald_DH_N"/>
</dbReference>
<organism evidence="3">
    <name type="scientific">uncultured bacterium</name>
    <name type="common">gcode 4</name>
    <dbReference type="NCBI Taxonomy" id="1234023"/>
    <lineage>
        <taxon>Bacteria</taxon>
        <taxon>environmental samples</taxon>
    </lineage>
</organism>
<dbReference type="Gene3D" id="3.40.309.10">
    <property type="entry name" value="Aldehyde Dehydrogenase, Chain A, domain 2"/>
    <property type="match status" value="1"/>
</dbReference>
<keyword evidence="1" id="KW-0560">Oxidoreductase</keyword>
<proteinExistence type="predicted"/>
<dbReference type="EMBL" id="AMFJ01034239">
    <property type="protein sequence ID" value="EKD29857.1"/>
    <property type="molecule type" value="Genomic_DNA"/>
</dbReference>
<dbReference type="PANTHER" id="PTHR43217:SF1">
    <property type="entry name" value="SUCCINATE SEMIALDEHYDE DEHYDROGENASE [NAD(P)+] SAD"/>
    <property type="match status" value="1"/>
</dbReference>
<dbReference type="Gene3D" id="3.40.605.10">
    <property type="entry name" value="Aldehyde Dehydrogenase, Chain A, domain 1"/>
    <property type="match status" value="1"/>
</dbReference>
<name>K1XXA2_9BACT</name>
<reference evidence="3" key="1">
    <citation type="journal article" date="2012" name="Science">
        <title>Fermentation, hydrogen, and sulfur metabolism in multiple uncultivated bacterial phyla.</title>
        <authorList>
            <person name="Wrighton K.C."/>
            <person name="Thomas B.C."/>
            <person name="Sharon I."/>
            <person name="Miller C.S."/>
            <person name="Castelle C.J."/>
            <person name="VerBerkmoes N.C."/>
            <person name="Wilkins M.J."/>
            <person name="Hettich R.L."/>
            <person name="Lipton M.S."/>
            <person name="Williams K.H."/>
            <person name="Long P.E."/>
            <person name="Banfield J.F."/>
        </authorList>
    </citation>
    <scope>NUCLEOTIDE SEQUENCE [LARGE SCALE GENOMIC DNA]</scope>
</reference>
<gene>
    <name evidence="3" type="ORF">ACD_78C00239G0001</name>
</gene>
<evidence type="ECO:0000313" key="3">
    <source>
        <dbReference type="EMBL" id="EKD29857.1"/>
    </source>
</evidence>
<evidence type="ECO:0000259" key="2">
    <source>
        <dbReference type="Pfam" id="PF00171"/>
    </source>
</evidence>
<evidence type="ECO:0000256" key="1">
    <source>
        <dbReference type="ARBA" id="ARBA00023002"/>
    </source>
</evidence>